<keyword evidence="2" id="KW-1185">Reference proteome</keyword>
<dbReference type="Proteomes" id="UP000233837">
    <property type="component" value="Unassembled WGS sequence"/>
</dbReference>
<gene>
    <name evidence="1" type="ORF">MA16_Dca018916</name>
</gene>
<organism evidence="1 2">
    <name type="scientific">Dendrobium catenatum</name>
    <dbReference type="NCBI Taxonomy" id="906689"/>
    <lineage>
        <taxon>Eukaryota</taxon>
        <taxon>Viridiplantae</taxon>
        <taxon>Streptophyta</taxon>
        <taxon>Embryophyta</taxon>
        <taxon>Tracheophyta</taxon>
        <taxon>Spermatophyta</taxon>
        <taxon>Magnoliopsida</taxon>
        <taxon>Liliopsida</taxon>
        <taxon>Asparagales</taxon>
        <taxon>Orchidaceae</taxon>
        <taxon>Epidendroideae</taxon>
        <taxon>Malaxideae</taxon>
        <taxon>Dendrobiinae</taxon>
        <taxon>Dendrobium</taxon>
    </lineage>
</organism>
<reference evidence="1 2" key="1">
    <citation type="journal article" date="2016" name="Sci. Rep.">
        <title>The Dendrobium catenatum Lindl. genome sequence provides insights into polysaccharide synthase, floral development and adaptive evolution.</title>
        <authorList>
            <person name="Zhang G.Q."/>
            <person name="Xu Q."/>
            <person name="Bian C."/>
            <person name="Tsai W.C."/>
            <person name="Yeh C.M."/>
            <person name="Liu K.W."/>
            <person name="Yoshida K."/>
            <person name="Zhang L.S."/>
            <person name="Chang S.B."/>
            <person name="Chen F."/>
            <person name="Shi Y."/>
            <person name="Su Y.Y."/>
            <person name="Zhang Y.Q."/>
            <person name="Chen L.J."/>
            <person name="Yin Y."/>
            <person name="Lin M."/>
            <person name="Huang H."/>
            <person name="Deng H."/>
            <person name="Wang Z.W."/>
            <person name="Zhu S.L."/>
            <person name="Zhao X."/>
            <person name="Deng C."/>
            <person name="Niu S.C."/>
            <person name="Huang J."/>
            <person name="Wang M."/>
            <person name="Liu G.H."/>
            <person name="Yang H.J."/>
            <person name="Xiao X.J."/>
            <person name="Hsiao Y.Y."/>
            <person name="Wu W.L."/>
            <person name="Chen Y.Y."/>
            <person name="Mitsuda N."/>
            <person name="Ohme-Takagi M."/>
            <person name="Luo Y.B."/>
            <person name="Van de Peer Y."/>
            <person name="Liu Z.J."/>
        </authorList>
    </citation>
    <scope>NUCLEOTIDE SEQUENCE [LARGE SCALE GENOMIC DNA]</scope>
    <source>
        <tissue evidence="1">The whole plant</tissue>
    </source>
</reference>
<evidence type="ECO:0008006" key="3">
    <source>
        <dbReference type="Google" id="ProtNLM"/>
    </source>
</evidence>
<name>A0A2I0VU36_9ASPA</name>
<evidence type="ECO:0000313" key="1">
    <source>
        <dbReference type="EMBL" id="PKU66913.1"/>
    </source>
</evidence>
<dbReference type="AlphaFoldDB" id="A0A2I0VU36"/>
<dbReference type="EMBL" id="KZ503235">
    <property type="protein sequence ID" value="PKU66913.1"/>
    <property type="molecule type" value="Genomic_DNA"/>
</dbReference>
<sequence>MAGATNLQQSAPYTGYDSISIANGSNLSIQNSVQGLMPLPESQRKLYLKKIYHVPSLNHNLLYVSNLASDHNVSVSFTANEFIIKNLQDNKVLLRGPKRNGLYHIKAPISCNKEALTMTSSAKMLWRILALVMAGNFNFWLN</sequence>
<proteinExistence type="predicted"/>
<accession>A0A2I0VU36</accession>
<reference evidence="1 2" key="2">
    <citation type="journal article" date="2017" name="Nature">
        <title>The Apostasia genome and the evolution of orchids.</title>
        <authorList>
            <person name="Zhang G.Q."/>
            <person name="Liu K.W."/>
            <person name="Li Z."/>
            <person name="Lohaus R."/>
            <person name="Hsiao Y.Y."/>
            <person name="Niu S.C."/>
            <person name="Wang J.Y."/>
            <person name="Lin Y.C."/>
            <person name="Xu Q."/>
            <person name="Chen L.J."/>
            <person name="Yoshida K."/>
            <person name="Fujiwara S."/>
            <person name="Wang Z.W."/>
            <person name="Zhang Y.Q."/>
            <person name="Mitsuda N."/>
            <person name="Wang M."/>
            <person name="Liu G.H."/>
            <person name="Pecoraro L."/>
            <person name="Huang H.X."/>
            <person name="Xiao X.J."/>
            <person name="Lin M."/>
            <person name="Wu X.Y."/>
            <person name="Wu W.L."/>
            <person name="Chen Y.Y."/>
            <person name="Chang S.B."/>
            <person name="Sakamoto S."/>
            <person name="Ohme-Takagi M."/>
            <person name="Yagi M."/>
            <person name="Zeng S.J."/>
            <person name="Shen C.Y."/>
            <person name="Yeh C.M."/>
            <person name="Luo Y.B."/>
            <person name="Tsai W.C."/>
            <person name="Van de Peer Y."/>
            <person name="Liu Z.J."/>
        </authorList>
    </citation>
    <scope>NUCLEOTIDE SEQUENCE [LARGE SCALE GENOMIC DNA]</scope>
    <source>
        <tissue evidence="1">The whole plant</tissue>
    </source>
</reference>
<protein>
    <recommendedName>
        <fullName evidence="3">Retrovirus-related Pol polyprotein from transposon TNT 1-94</fullName>
    </recommendedName>
</protein>
<evidence type="ECO:0000313" key="2">
    <source>
        <dbReference type="Proteomes" id="UP000233837"/>
    </source>
</evidence>